<evidence type="ECO:0000256" key="6">
    <source>
        <dbReference type="ARBA" id="ARBA00022989"/>
    </source>
</evidence>
<dbReference type="InterPro" id="IPR035906">
    <property type="entry name" value="MetI-like_sf"/>
</dbReference>
<feature type="transmembrane region" description="Helical" evidence="8">
    <location>
        <begin position="20"/>
        <end position="45"/>
    </location>
</feature>
<dbReference type="Pfam" id="PF00528">
    <property type="entry name" value="BPD_transp_1"/>
    <property type="match status" value="1"/>
</dbReference>
<dbReference type="SUPFAM" id="SSF161098">
    <property type="entry name" value="MetI-like"/>
    <property type="match status" value="1"/>
</dbReference>
<dbReference type="Proteomes" id="UP001197735">
    <property type="component" value="Unassembled WGS sequence"/>
</dbReference>
<keyword evidence="7 8" id="KW-0472">Membrane</keyword>
<feature type="domain" description="ABC transmembrane type-1" evidence="9">
    <location>
        <begin position="21"/>
        <end position="218"/>
    </location>
</feature>
<evidence type="ECO:0000256" key="7">
    <source>
        <dbReference type="ARBA" id="ARBA00023136"/>
    </source>
</evidence>
<dbReference type="InterPro" id="IPR043429">
    <property type="entry name" value="ArtM/GltK/GlnP/TcyL/YhdX-like"/>
</dbReference>
<evidence type="ECO:0000256" key="4">
    <source>
        <dbReference type="ARBA" id="ARBA00022692"/>
    </source>
</evidence>
<dbReference type="EMBL" id="JAHXEI010000016">
    <property type="protein sequence ID" value="MCB4881047.1"/>
    <property type="molecule type" value="Genomic_DNA"/>
</dbReference>
<dbReference type="InterPro" id="IPR000515">
    <property type="entry name" value="MetI-like"/>
</dbReference>
<evidence type="ECO:0000256" key="2">
    <source>
        <dbReference type="ARBA" id="ARBA00022448"/>
    </source>
</evidence>
<accession>A0AAW4TS61</accession>
<dbReference type="Gene3D" id="1.10.3720.10">
    <property type="entry name" value="MetI-like"/>
    <property type="match status" value="1"/>
</dbReference>
<keyword evidence="2 8" id="KW-0813">Transport</keyword>
<reference evidence="10" key="1">
    <citation type="submission" date="2021-07" db="EMBL/GenBank/DDBJ databases">
        <title>Xylan utilisation by Bifidobacterium pseudocatenulatum.</title>
        <authorList>
            <person name="Watanabe Y."/>
        </authorList>
    </citation>
    <scope>NUCLEOTIDE SEQUENCE</scope>
    <source>
        <strain evidence="10">YIT12824</strain>
    </source>
</reference>
<evidence type="ECO:0000256" key="3">
    <source>
        <dbReference type="ARBA" id="ARBA00022475"/>
    </source>
</evidence>
<evidence type="ECO:0000313" key="11">
    <source>
        <dbReference type="Proteomes" id="UP001197735"/>
    </source>
</evidence>
<protein>
    <submittedName>
        <fullName evidence="10">Amino acid ABC transporter permease</fullName>
    </submittedName>
</protein>
<evidence type="ECO:0000256" key="8">
    <source>
        <dbReference type="RuleBase" id="RU363032"/>
    </source>
</evidence>
<feature type="transmembrane region" description="Helical" evidence="8">
    <location>
        <begin position="96"/>
        <end position="112"/>
    </location>
</feature>
<dbReference type="InterPro" id="IPR010065">
    <property type="entry name" value="AA_ABC_transptr_permease_3TM"/>
</dbReference>
<comment type="caution">
    <text evidence="10">The sequence shown here is derived from an EMBL/GenBank/DDBJ whole genome shotgun (WGS) entry which is preliminary data.</text>
</comment>
<dbReference type="GO" id="GO:0006865">
    <property type="term" value="P:amino acid transport"/>
    <property type="evidence" value="ECO:0007669"/>
    <property type="project" value="UniProtKB-KW"/>
</dbReference>
<sequence>MNTYFNASAFLSAFPPLLTRLPYTLGIVLESVVLGMFIGILLTCLGRSRNRLIKMIVTGYVWLMRGTPLLLLLFISYYALPALLASLGIGVDSDDPLVYALIAFALSLSAFFEEMMRAGFDAVSEGQVQAAKSLSLSKLTYYRRIVIPQALINCLPNFANLLITAVKQSSILFTIGIMDIYEKAITLSADDFGLWQLEIYLALMLIYWVIAALIDKLISVVYDASLKKVA</sequence>
<dbReference type="NCBIfam" id="TIGR01726">
    <property type="entry name" value="HEQRo_perm_3TM"/>
    <property type="match status" value="1"/>
</dbReference>
<proteinExistence type="inferred from homology"/>
<keyword evidence="6 8" id="KW-1133">Transmembrane helix</keyword>
<dbReference type="AlphaFoldDB" id="A0AAW4TS61"/>
<name>A0AAW4TS61_BIFPS</name>
<dbReference type="CDD" id="cd06261">
    <property type="entry name" value="TM_PBP2"/>
    <property type="match status" value="1"/>
</dbReference>
<feature type="transmembrane region" description="Helical" evidence="8">
    <location>
        <begin position="66"/>
        <end position="90"/>
    </location>
</feature>
<keyword evidence="5" id="KW-0029">Amino-acid transport</keyword>
<dbReference type="GO" id="GO:0022857">
    <property type="term" value="F:transmembrane transporter activity"/>
    <property type="evidence" value="ECO:0007669"/>
    <property type="project" value="InterPro"/>
</dbReference>
<comment type="subcellular location">
    <subcellularLocation>
        <location evidence="1 8">Cell membrane</location>
        <topology evidence="1 8">Multi-pass membrane protein</topology>
    </subcellularLocation>
</comment>
<organism evidence="10 11">
    <name type="scientific">Bifidobacterium pseudocatenulatum</name>
    <dbReference type="NCBI Taxonomy" id="28026"/>
    <lineage>
        <taxon>Bacteria</taxon>
        <taxon>Bacillati</taxon>
        <taxon>Actinomycetota</taxon>
        <taxon>Actinomycetes</taxon>
        <taxon>Bifidobacteriales</taxon>
        <taxon>Bifidobacteriaceae</taxon>
        <taxon>Bifidobacterium</taxon>
    </lineage>
</organism>
<dbReference type="RefSeq" id="WP_055063864.1">
    <property type="nucleotide sequence ID" value="NZ_BCYA01000004.1"/>
</dbReference>
<gene>
    <name evidence="10" type="ORF">KZP06_10045</name>
</gene>
<keyword evidence="4 8" id="KW-0812">Transmembrane</keyword>
<evidence type="ECO:0000256" key="1">
    <source>
        <dbReference type="ARBA" id="ARBA00004651"/>
    </source>
</evidence>
<evidence type="ECO:0000256" key="5">
    <source>
        <dbReference type="ARBA" id="ARBA00022970"/>
    </source>
</evidence>
<dbReference type="GO" id="GO:0043190">
    <property type="term" value="C:ATP-binding cassette (ABC) transporter complex"/>
    <property type="evidence" value="ECO:0007669"/>
    <property type="project" value="InterPro"/>
</dbReference>
<comment type="similarity">
    <text evidence="8">Belongs to the binding-protein-dependent transport system permease family.</text>
</comment>
<evidence type="ECO:0000259" key="9">
    <source>
        <dbReference type="PROSITE" id="PS50928"/>
    </source>
</evidence>
<evidence type="ECO:0000313" key="10">
    <source>
        <dbReference type="EMBL" id="MCB4881047.1"/>
    </source>
</evidence>
<dbReference type="PANTHER" id="PTHR30614:SF0">
    <property type="entry name" value="L-CYSTINE TRANSPORT SYSTEM PERMEASE PROTEIN TCYL"/>
    <property type="match status" value="1"/>
</dbReference>
<feature type="transmembrane region" description="Helical" evidence="8">
    <location>
        <begin position="199"/>
        <end position="222"/>
    </location>
</feature>
<keyword evidence="3" id="KW-1003">Cell membrane</keyword>
<dbReference type="PROSITE" id="PS50928">
    <property type="entry name" value="ABC_TM1"/>
    <property type="match status" value="1"/>
</dbReference>
<dbReference type="PANTHER" id="PTHR30614">
    <property type="entry name" value="MEMBRANE COMPONENT OF AMINO ACID ABC TRANSPORTER"/>
    <property type="match status" value="1"/>
</dbReference>